<keyword evidence="2" id="KW-0720">Serine protease</keyword>
<dbReference type="Proteomes" id="UP000503840">
    <property type="component" value="Unassembled WGS sequence"/>
</dbReference>
<dbReference type="Pfam" id="PF13654">
    <property type="entry name" value="AAA_32"/>
    <property type="match status" value="1"/>
</dbReference>
<dbReference type="PRINTS" id="PR00830">
    <property type="entry name" value="ENDOLAPTASE"/>
</dbReference>
<feature type="coiled-coil region" evidence="3">
    <location>
        <begin position="215"/>
        <end position="242"/>
    </location>
</feature>
<protein>
    <recommendedName>
        <fullName evidence="2">endopeptidase La</fullName>
        <ecNumber evidence="2">3.4.21.53</ecNumber>
    </recommendedName>
</protein>
<keyword evidence="2" id="KW-0378">Hydrolase</keyword>
<dbReference type="GO" id="GO:0005524">
    <property type="term" value="F:ATP binding"/>
    <property type="evidence" value="ECO:0007669"/>
    <property type="project" value="InterPro"/>
</dbReference>
<keyword evidence="1 2" id="KW-0645">Protease</keyword>
<feature type="domain" description="Lon proteolytic" evidence="4">
    <location>
        <begin position="580"/>
        <end position="775"/>
    </location>
</feature>
<dbReference type="Pfam" id="PF20437">
    <property type="entry name" value="LonC_helical"/>
    <property type="match status" value="1"/>
</dbReference>
<evidence type="ECO:0000313" key="5">
    <source>
        <dbReference type="EMBL" id="GFM33947.1"/>
    </source>
</evidence>
<dbReference type="InterPro" id="IPR027065">
    <property type="entry name" value="Lon_Prtase"/>
</dbReference>
<dbReference type="InterPro" id="IPR020568">
    <property type="entry name" value="Ribosomal_Su5_D2-typ_SF"/>
</dbReference>
<dbReference type="Gene3D" id="3.40.50.300">
    <property type="entry name" value="P-loop containing nucleotide triphosphate hydrolases"/>
    <property type="match status" value="2"/>
</dbReference>
<organism evidence="5 6">
    <name type="scientific">Desulfovibrio subterraneus</name>
    <dbReference type="NCBI Taxonomy" id="2718620"/>
    <lineage>
        <taxon>Bacteria</taxon>
        <taxon>Pseudomonadati</taxon>
        <taxon>Thermodesulfobacteriota</taxon>
        <taxon>Desulfovibrionia</taxon>
        <taxon>Desulfovibrionales</taxon>
        <taxon>Desulfovibrionaceae</taxon>
        <taxon>Desulfovibrio</taxon>
    </lineage>
</organism>
<comment type="similarity">
    <text evidence="2">Belongs to the peptidase S16 family.</text>
</comment>
<evidence type="ECO:0000256" key="2">
    <source>
        <dbReference type="PROSITE-ProRule" id="PRU01122"/>
    </source>
</evidence>
<evidence type="ECO:0000259" key="4">
    <source>
        <dbReference type="PROSITE" id="PS51786"/>
    </source>
</evidence>
<sequence length="829" mass="92764">MTAIRDRAIVALEDLRWRLDPAALPFTTTDELEAQEEIIGQDRGVEAFRFGMGMDAKGYNIFVTGSVNLGKMAVVKRLLENYTRKQETPDDLCYVNNFKTQEEPILLRFVAGNGVKFKTAVDKFLEGIKREVPQLFESQEYINSKNAIIEEHDKKTREFFKGLEERVKDAGFVMVNMQMGQIQRPDIVPVIDGEPVHLLKLEEMMEKGRFPREEFEQLRAKYKELKEDIDAIFLEVRTLQKEVKHRSEEVDKLMFMNIARELSEPLLNGWRDAEKVQKHVEAMLDDMAENLDAIKSIGQPQQGPMGMSFPGSSAETVLHPYGVNLLVDNSESEGPPVIVESHPTYRNLFGSIERVMDRNGLWRTDYKKINGGSFIRANGGYLVINLMDAIQEAGVWQTLKRALKTSEIEIQTFDPYYLMATSSLKPESISMEVKVVVIATPHLYHLLRNYDEDVDKIFKVRADFEASMPRDDKAVRDISRLIRTFVNEGKLMPFHADAVASLLEHGVRISGRQERISTAFPILSDIMEEANFIAREAGESIVRGEHICKANDARIYRTNQMEDRLQEMIDRGSVFIDTEGAVVGQINGLAVYSLGDYAFGKPARITCATSIGKEGIINIEREADLSGSTHSKGMLILGGYLRKYFAQDKPLTLAASIAFEQSYGGIDGDSASSTELYALLSSLAEVPIHQGIAVTGSVNQKGEVQPIGGVNEKIEGFFKVCKNRGLTGEQGVMIPKANVKDLMLKEEVVEAVKNGTFRIWAVAHVNEGIEILTGRSAGERDEAGRYPEGSINTLVDEKLRSLAEGLRDFAKAKYGSGENGTDNDENNAE</sequence>
<dbReference type="InterPro" id="IPR046844">
    <property type="entry name" value="Lon-like_helical"/>
</dbReference>
<comment type="caution">
    <text evidence="5">The sequence shown here is derived from an EMBL/GenBank/DDBJ whole genome shotgun (WGS) entry which is preliminary data.</text>
</comment>
<dbReference type="InterPro" id="IPR008269">
    <property type="entry name" value="Lon_proteolytic"/>
</dbReference>
<gene>
    <name evidence="5" type="ORF">DSM101010T_23120</name>
</gene>
<evidence type="ECO:0000256" key="3">
    <source>
        <dbReference type="SAM" id="Coils"/>
    </source>
</evidence>
<evidence type="ECO:0000256" key="1">
    <source>
        <dbReference type="ARBA" id="ARBA00022670"/>
    </source>
</evidence>
<dbReference type="PANTHER" id="PTHR10046">
    <property type="entry name" value="ATP DEPENDENT LON PROTEASE FAMILY MEMBER"/>
    <property type="match status" value="1"/>
</dbReference>
<dbReference type="InterPro" id="IPR027417">
    <property type="entry name" value="P-loop_NTPase"/>
</dbReference>
<dbReference type="Pfam" id="PF20436">
    <property type="entry name" value="LonB_AAA-LID"/>
    <property type="match status" value="1"/>
</dbReference>
<name>A0A7J0BJN3_9BACT</name>
<dbReference type="RefSeq" id="WP_174405589.1">
    <property type="nucleotide sequence ID" value="NZ_BLVO01000013.1"/>
</dbReference>
<proteinExistence type="inferred from homology"/>
<evidence type="ECO:0000313" key="6">
    <source>
        <dbReference type="Proteomes" id="UP000503840"/>
    </source>
</evidence>
<dbReference type="GO" id="GO:0004176">
    <property type="term" value="F:ATP-dependent peptidase activity"/>
    <property type="evidence" value="ECO:0007669"/>
    <property type="project" value="UniProtKB-UniRule"/>
</dbReference>
<dbReference type="PROSITE" id="PS51786">
    <property type="entry name" value="LON_PROTEOLYTIC"/>
    <property type="match status" value="1"/>
</dbReference>
<dbReference type="Gene3D" id="3.30.230.10">
    <property type="match status" value="1"/>
</dbReference>
<dbReference type="Pfam" id="PF05362">
    <property type="entry name" value="Lon_C"/>
    <property type="match status" value="1"/>
</dbReference>
<dbReference type="EMBL" id="BLVO01000013">
    <property type="protein sequence ID" value="GFM33947.1"/>
    <property type="molecule type" value="Genomic_DNA"/>
</dbReference>
<accession>A0A7J0BJN3</accession>
<dbReference type="InterPro" id="IPR014721">
    <property type="entry name" value="Ribsml_uS5_D2-typ_fold_subgr"/>
</dbReference>
<feature type="active site" evidence="2">
    <location>
        <position position="670"/>
    </location>
</feature>
<dbReference type="Gene3D" id="1.10.8.60">
    <property type="match status" value="1"/>
</dbReference>
<dbReference type="EC" id="3.4.21.53" evidence="2"/>
<comment type="catalytic activity">
    <reaction evidence="2">
        <text>Hydrolysis of proteins in presence of ATP.</text>
        <dbReference type="EC" id="3.4.21.53"/>
    </reaction>
</comment>
<dbReference type="SUPFAM" id="SSF54211">
    <property type="entry name" value="Ribosomal protein S5 domain 2-like"/>
    <property type="match status" value="1"/>
</dbReference>
<keyword evidence="3" id="KW-0175">Coiled coil</keyword>
<reference evidence="5 6" key="1">
    <citation type="submission" date="2020-05" db="EMBL/GenBank/DDBJ databases">
        <title>Draft genome sequence of Desulfovibrio sp. strain HN2T.</title>
        <authorList>
            <person name="Ueno A."/>
            <person name="Tamazawa S."/>
            <person name="Tamamura S."/>
            <person name="Murakami T."/>
            <person name="Kiyama T."/>
            <person name="Inomata H."/>
            <person name="Amano Y."/>
            <person name="Miyakawa K."/>
            <person name="Tamaki H."/>
            <person name="Naganuma T."/>
            <person name="Kaneko K."/>
        </authorList>
    </citation>
    <scope>NUCLEOTIDE SEQUENCE [LARGE SCALE GENOMIC DNA]</scope>
    <source>
        <strain evidence="5 6">HN2</strain>
    </source>
</reference>
<dbReference type="GO" id="GO:0004252">
    <property type="term" value="F:serine-type endopeptidase activity"/>
    <property type="evidence" value="ECO:0007669"/>
    <property type="project" value="UniProtKB-UniRule"/>
</dbReference>
<dbReference type="InterPro" id="IPR041699">
    <property type="entry name" value="AAA_32"/>
</dbReference>
<dbReference type="GO" id="GO:0030163">
    <property type="term" value="P:protein catabolic process"/>
    <property type="evidence" value="ECO:0007669"/>
    <property type="project" value="InterPro"/>
</dbReference>
<feature type="active site" evidence="2">
    <location>
        <position position="713"/>
    </location>
</feature>
<keyword evidence="6" id="KW-1185">Reference proteome</keyword>
<dbReference type="AlphaFoldDB" id="A0A7J0BJN3"/>
<dbReference type="GO" id="GO:0006508">
    <property type="term" value="P:proteolysis"/>
    <property type="evidence" value="ECO:0007669"/>
    <property type="project" value="UniProtKB-KW"/>
</dbReference>
<dbReference type="InterPro" id="IPR046843">
    <property type="entry name" value="LonB_AAA-LID"/>
</dbReference>